<reference evidence="1" key="1">
    <citation type="journal article" date="2020" name="bioRxiv">
        <title>A rank-normalized archaeal taxonomy based on genome phylogeny resolves widespread incomplete and uneven classifications.</title>
        <authorList>
            <person name="Rinke C."/>
            <person name="Chuvochina M."/>
            <person name="Mussig A.J."/>
            <person name="Chaumeil P.-A."/>
            <person name="Waite D.W."/>
            <person name="Whitman W.B."/>
            <person name="Parks D.H."/>
            <person name="Hugenholtz P."/>
        </authorList>
    </citation>
    <scope>NUCLEOTIDE SEQUENCE</scope>
    <source>
        <strain evidence="1">UBA8876</strain>
    </source>
</reference>
<dbReference type="AlphaFoldDB" id="A0A832SI84"/>
<dbReference type="Proteomes" id="UP000600774">
    <property type="component" value="Unassembled WGS sequence"/>
</dbReference>
<dbReference type="Pfam" id="PF10884">
    <property type="entry name" value="DUF2683"/>
    <property type="match status" value="1"/>
</dbReference>
<evidence type="ECO:0000313" key="2">
    <source>
        <dbReference type="Proteomes" id="UP000600774"/>
    </source>
</evidence>
<protein>
    <submittedName>
        <fullName evidence="1">DUF2683 family protein</fullName>
    </submittedName>
</protein>
<comment type="caution">
    <text evidence="1">The sequence shown here is derived from an EMBL/GenBank/DDBJ whole genome shotgun (WGS) entry which is preliminary data.</text>
</comment>
<dbReference type="RefSeq" id="WP_162829681.1">
    <property type="nucleotide sequence ID" value="NZ_DUJU01000076.1"/>
</dbReference>
<evidence type="ECO:0000313" key="1">
    <source>
        <dbReference type="EMBL" id="HIH93703.1"/>
    </source>
</evidence>
<gene>
    <name evidence="1" type="ORF">HA338_06560</name>
</gene>
<proteinExistence type="predicted"/>
<organism evidence="1 2">
    <name type="scientific">Methanosarcina acetivorans</name>
    <dbReference type="NCBI Taxonomy" id="2214"/>
    <lineage>
        <taxon>Archaea</taxon>
        <taxon>Methanobacteriati</taxon>
        <taxon>Methanobacteriota</taxon>
        <taxon>Stenosarchaea group</taxon>
        <taxon>Methanomicrobia</taxon>
        <taxon>Methanosarcinales</taxon>
        <taxon>Methanosarcinaceae</taxon>
        <taxon>Methanosarcina</taxon>
    </lineage>
</organism>
<dbReference type="EMBL" id="DUJU01000076">
    <property type="protein sequence ID" value="HIH93703.1"/>
    <property type="molecule type" value="Genomic_DNA"/>
</dbReference>
<dbReference type="InterPro" id="IPR020271">
    <property type="entry name" value="Uncharacterised_MJ1172"/>
</dbReference>
<name>A0A832SI84_9EURY</name>
<accession>A0A832SI84</accession>
<dbReference type="GeneID" id="1474047"/>
<sequence length="82" mass="9619">MVNMAQAIINIDDHTKKILDIIKTRYDLKDESAAIELMATQYEEEILEPELRPEFVEKMQNIMKEEPIDIGTIEDLRARYGH</sequence>